<dbReference type="AlphaFoldDB" id="A0A2K3YU50"/>
<evidence type="ECO:0000313" key="3">
    <source>
        <dbReference type="Proteomes" id="UP000242752"/>
    </source>
</evidence>
<name>A0A2K3YU50_9STAP</name>
<evidence type="ECO:0000313" key="2">
    <source>
        <dbReference type="EMBL" id="PNZ29143.1"/>
    </source>
</evidence>
<organism evidence="2 3">
    <name type="scientific">Staphylococcus rostri</name>
    <dbReference type="NCBI Taxonomy" id="522262"/>
    <lineage>
        <taxon>Bacteria</taxon>
        <taxon>Bacillati</taxon>
        <taxon>Bacillota</taxon>
        <taxon>Bacilli</taxon>
        <taxon>Bacillales</taxon>
        <taxon>Staphylococcaceae</taxon>
        <taxon>Staphylococcus</taxon>
    </lineage>
</organism>
<dbReference type="EMBL" id="PPRF01000017">
    <property type="protein sequence ID" value="PNZ29143.1"/>
    <property type="molecule type" value="Genomic_DNA"/>
</dbReference>
<feature type="transmembrane region" description="Helical" evidence="1">
    <location>
        <begin position="7"/>
        <end position="29"/>
    </location>
</feature>
<gene>
    <name evidence="2" type="ORF">CD122_03160</name>
</gene>
<keyword evidence="1" id="KW-0472">Membrane</keyword>
<evidence type="ECO:0000256" key="1">
    <source>
        <dbReference type="SAM" id="Phobius"/>
    </source>
</evidence>
<accession>A0A2K3YU50</accession>
<protein>
    <submittedName>
        <fullName evidence="2">Uncharacterized protein</fullName>
    </submittedName>
</protein>
<proteinExistence type="predicted"/>
<dbReference type="RefSeq" id="WP_103357549.1">
    <property type="nucleotide sequence ID" value="NZ_CP113107.1"/>
</dbReference>
<feature type="transmembrane region" description="Helical" evidence="1">
    <location>
        <begin position="66"/>
        <end position="89"/>
    </location>
</feature>
<feature type="transmembrane region" description="Helical" evidence="1">
    <location>
        <begin position="35"/>
        <end position="54"/>
    </location>
</feature>
<dbReference type="OrthoDB" id="2413600at2"/>
<dbReference type="Proteomes" id="UP000242752">
    <property type="component" value="Unassembled WGS sequence"/>
</dbReference>
<sequence>MVSILQRYLITCMLLVTMLILAVGFLNHYPNGGQLLLVLTFSVTTFSVMLETWLARAQLSTRKVRFIQTLAFPAAIIIMGLVCLCWLPSAL</sequence>
<comment type="caution">
    <text evidence="2">The sequence shown here is derived from an EMBL/GenBank/DDBJ whole genome shotgun (WGS) entry which is preliminary data.</text>
</comment>
<keyword evidence="1" id="KW-0812">Transmembrane</keyword>
<keyword evidence="3" id="KW-1185">Reference proteome</keyword>
<reference evidence="2 3" key="1">
    <citation type="submission" date="2017-08" db="EMBL/GenBank/DDBJ databases">
        <title>Draft genome sequences of 64 type strains of genus Staph aureus.</title>
        <authorList>
            <person name="Cole K."/>
            <person name="Golubchik T."/>
            <person name="Russell J."/>
            <person name="Foster D."/>
            <person name="Llewelyn M."/>
            <person name="Wilson D."/>
            <person name="Crook D."/>
            <person name="Paul J."/>
        </authorList>
    </citation>
    <scope>NUCLEOTIDE SEQUENCE [LARGE SCALE GENOMIC DNA]</scope>
    <source>
        <strain evidence="2 3">DSM 21968</strain>
    </source>
</reference>
<keyword evidence="1" id="KW-1133">Transmembrane helix</keyword>